<feature type="non-terminal residue" evidence="3">
    <location>
        <position position="1"/>
    </location>
</feature>
<accession>A0A4P9X2Q8</accession>
<dbReference type="STRING" id="1555241.A0A4P9X2Q8"/>
<dbReference type="Pfam" id="PF00995">
    <property type="entry name" value="Sec1"/>
    <property type="match status" value="1"/>
</dbReference>
<reference evidence="4" key="1">
    <citation type="journal article" date="2018" name="Nat. Microbiol.">
        <title>Leveraging single-cell genomics to expand the fungal tree of life.</title>
        <authorList>
            <person name="Ahrendt S.R."/>
            <person name="Quandt C.A."/>
            <person name="Ciobanu D."/>
            <person name="Clum A."/>
            <person name="Salamov A."/>
            <person name="Andreopoulos B."/>
            <person name="Cheng J.F."/>
            <person name="Woyke T."/>
            <person name="Pelin A."/>
            <person name="Henrissat B."/>
            <person name="Reynolds N.K."/>
            <person name="Benny G.L."/>
            <person name="Smith M.E."/>
            <person name="James T.Y."/>
            <person name="Grigoriev I.V."/>
        </authorList>
    </citation>
    <scope>NUCLEOTIDE SEQUENCE [LARGE SCALE GENOMIC DNA]</scope>
    <source>
        <strain evidence="4">ATCC 52028</strain>
    </source>
</reference>
<dbReference type="InterPro" id="IPR027482">
    <property type="entry name" value="Sec1-like_dom2"/>
</dbReference>
<organism evidence="3 4">
    <name type="scientific">Caulochytrium protostelioides</name>
    <dbReference type="NCBI Taxonomy" id="1555241"/>
    <lineage>
        <taxon>Eukaryota</taxon>
        <taxon>Fungi</taxon>
        <taxon>Fungi incertae sedis</taxon>
        <taxon>Chytridiomycota</taxon>
        <taxon>Chytridiomycota incertae sedis</taxon>
        <taxon>Chytridiomycetes</taxon>
        <taxon>Caulochytriales</taxon>
        <taxon>Caulochytriaceae</taxon>
        <taxon>Caulochytrium</taxon>
    </lineage>
</organism>
<evidence type="ECO:0008006" key="5">
    <source>
        <dbReference type="Google" id="ProtNLM"/>
    </source>
</evidence>
<dbReference type="OrthoDB" id="10251230at2759"/>
<dbReference type="SUPFAM" id="SSF56815">
    <property type="entry name" value="Sec1/munc18-like (SM) proteins"/>
    <property type="match status" value="1"/>
</dbReference>
<evidence type="ECO:0000256" key="2">
    <source>
        <dbReference type="SAM" id="MobiDB-lite"/>
    </source>
</evidence>
<feature type="compositionally biased region" description="Gly residues" evidence="2">
    <location>
        <begin position="567"/>
        <end position="596"/>
    </location>
</feature>
<comment type="similarity">
    <text evidence="1">Belongs to the STXBP/unc-18/SEC1 family.</text>
</comment>
<keyword evidence="4" id="KW-1185">Reference proteome</keyword>
<dbReference type="InterPro" id="IPR001619">
    <property type="entry name" value="Sec1-like"/>
</dbReference>
<dbReference type="Gene3D" id="3.90.830.10">
    <property type="entry name" value="Syntaxin Binding Protein 1, Chain A, domain 2"/>
    <property type="match status" value="1"/>
</dbReference>
<dbReference type="InterPro" id="IPR036045">
    <property type="entry name" value="Sec1-like_sf"/>
</dbReference>
<dbReference type="PANTHER" id="PTHR11679">
    <property type="entry name" value="VESICLE PROTEIN SORTING-ASSOCIATED"/>
    <property type="match status" value="1"/>
</dbReference>
<dbReference type="InterPro" id="IPR043154">
    <property type="entry name" value="Sec-1-like_dom1"/>
</dbReference>
<name>A0A4P9X2Q8_9FUNG</name>
<dbReference type="Gene3D" id="3.40.50.1910">
    <property type="match status" value="1"/>
</dbReference>
<proteinExistence type="inferred from homology"/>
<dbReference type="Gene3D" id="3.40.50.2060">
    <property type="match status" value="1"/>
</dbReference>
<sequence length="656" mass="70014">SSAAGGAAGGGAPSDPALLAAQPVVWKVLIYDQTGQDIISPLIKVNELREQGITVHMNIATERQPILDVPAVYMLEPTPANIDALRRDMAKNLYECYYFNFTSAIPRHLIEALANAAVAAGAQARVAQVYDQYLNYICLDNDLVSLNVKHSYNVLNNPVSTETQIETAIGRIVDGVFSILVTLGEVPVLRFSKGGPAEMVARKLDALLRDQTMDTRSNVFADVVGDQARGKVWKMGRPVLILLDRNVDLSSLVSHSWTYAALIHDVLGLALNRVTVKETADAGPGAAAAAAAGRPAIKRFDIDTNVDYFWRKYAGQPFPQVAEAIDSEINKCKADVEALTASCGGKSLEQVQADSINADPNTQSTRQLKAAMEKLPELLERRRTLDMHMSIATALFGFIKDRKLDEFFELEQEAFASASALSSLFKQSSRSHQQLMRMLQDDAHDPEDKLRLYILFYLAADRIRPEDMAAAETALQQSGVPLAALEYIKQMKSVQKMASVAVGGGQTTPAAASASATNDVFGKFTSRLAGHLEGSGLDSLISGVKNLLPARKQLPLTRIVAGVMDGTGGSGSGSSGGGGSGGGGGSSSGGGGGGGGDVEDLLVLDPKTPRRTEPLTGGRAAVAARQVPQTFQDALVFMIGGGNYVEYQNLLEYSQR</sequence>
<dbReference type="AlphaFoldDB" id="A0A4P9X2Q8"/>
<dbReference type="GO" id="GO:0016192">
    <property type="term" value="P:vesicle-mediated transport"/>
    <property type="evidence" value="ECO:0007669"/>
    <property type="project" value="InterPro"/>
</dbReference>
<gene>
    <name evidence="3" type="ORF">CXG81DRAFT_4903</name>
</gene>
<dbReference type="Gene3D" id="1.25.40.60">
    <property type="match status" value="1"/>
</dbReference>
<protein>
    <recommendedName>
        <fullName evidence="5">Sec1-like protein</fullName>
    </recommendedName>
</protein>
<dbReference type="EMBL" id="ML014320">
    <property type="protein sequence ID" value="RKO99100.1"/>
    <property type="molecule type" value="Genomic_DNA"/>
</dbReference>
<feature type="region of interest" description="Disordered" evidence="2">
    <location>
        <begin position="567"/>
        <end position="602"/>
    </location>
</feature>
<evidence type="ECO:0000313" key="4">
    <source>
        <dbReference type="Proteomes" id="UP000274922"/>
    </source>
</evidence>
<dbReference type="InterPro" id="IPR043127">
    <property type="entry name" value="Sec-1-like_dom3a"/>
</dbReference>
<dbReference type="Proteomes" id="UP000274922">
    <property type="component" value="Unassembled WGS sequence"/>
</dbReference>
<evidence type="ECO:0000256" key="1">
    <source>
        <dbReference type="ARBA" id="ARBA00009884"/>
    </source>
</evidence>
<evidence type="ECO:0000313" key="3">
    <source>
        <dbReference type="EMBL" id="RKO99100.1"/>
    </source>
</evidence>
<feature type="non-terminal residue" evidence="3">
    <location>
        <position position="656"/>
    </location>
</feature>